<comment type="subcellular location">
    <subcellularLocation>
        <location evidence="1">Membrane</location>
        <topology evidence="1">Multi-pass membrane protein</topology>
    </subcellularLocation>
</comment>
<dbReference type="AlphaFoldDB" id="A0A485K9V6"/>
<dbReference type="PRINTS" id="PR00259">
    <property type="entry name" value="TMFOUR"/>
</dbReference>
<protein>
    <submittedName>
        <fullName evidence="7">Aste57867_1624 protein</fullName>
    </submittedName>
</protein>
<dbReference type="GO" id="GO:0005886">
    <property type="term" value="C:plasma membrane"/>
    <property type="evidence" value="ECO:0007669"/>
    <property type="project" value="TreeGrafter"/>
</dbReference>
<dbReference type="EMBL" id="VJMH01000142">
    <property type="protein sequence ID" value="KAF0718522.1"/>
    <property type="molecule type" value="Genomic_DNA"/>
</dbReference>
<dbReference type="Proteomes" id="UP000332933">
    <property type="component" value="Unassembled WGS sequence"/>
</dbReference>
<evidence type="ECO:0000313" key="7">
    <source>
        <dbReference type="EMBL" id="VFT78837.1"/>
    </source>
</evidence>
<keyword evidence="2 5" id="KW-0812">Transmembrane</keyword>
<keyword evidence="8" id="KW-1185">Reference proteome</keyword>
<dbReference type="InterPro" id="IPR018499">
    <property type="entry name" value="Tetraspanin/Peripherin"/>
</dbReference>
<evidence type="ECO:0000256" key="3">
    <source>
        <dbReference type="ARBA" id="ARBA00022989"/>
    </source>
</evidence>
<accession>A0A485K9V6</accession>
<keyword evidence="3 5" id="KW-1133">Transmembrane helix</keyword>
<evidence type="ECO:0000256" key="2">
    <source>
        <dbReference type="ARBA" id="ARBA00022692"/>
    </source>
</evidence>
<name>A0A485K9V6_9STRA</name>
<evidence type="ECO:0000313" key="6">
    <source>
        <dbReference type="EMBL" id="KAF0718522.1"/>
    </source>
</evidence>
<dbReference type="EMBL" id="CAADRA010000142">
    <property type="protein sequence ID" value="VFT78837.1"/>
    <property type="molecule type" value="Genomic_DNA"/>
</dbReference>
<feature type="transmembrane region" description="Helical" evidence="5">
    <location>
        <begin position="83"/>
        <end position="105"/>
    </location>
</feature>
<reference evidence="6" key="2">
    <citation type="submission" date="2019-06" db="EMBL/GenBank/DDBJ databases">
        <title>Genomics analysis of Aphanomyces spp. identifies a new class of oomycete effector associated with host adaptation.</title>
        <authorList>
            <person name="Gaulin E."/>
        </authorList>
    </citation>
    <scope>NUCLEOTIDE SEQUENCE</scope>
    <source>
        <strain evidence="6">CBS 578.67</strain>
    </source>
</reference>
<gene>
    <name evidence="7" type="primary">Aste57867_1624</name>
    <name evidence="6" type="ORF">As57867_001622</name>
    <name evidence="7" type="ORF">ASTE57867_1624</name>
</gene>
<dbReference type="OrthoDB" id="71600at2759"/>
<feature type="transmembrane region" description="Helical" evidence="5">
    <location>
        <begin position="53"/>
        <end position="76"/>
    </location>
</feature>
<proteinExistence type="predicted"/>
<reference evidence="7 8" key="1">
    <citation type="submission" date="2019-03" db="EMBL/GenBank/DDBJ databases">
        <authorList>
            <person name="Gaulin E."/>
            <person name="Dumas B."/>
        </authorList>
    </citation>
    <scope>NUCLEOTIDE SEQUENCE [LARGE SCALE GENOMIC DNA]</scope>
    <source>
        <strain evidence="7">CBS 568.67</strain>
    </source>
</reference>
<dbReference type="PANTHER" id="PTHR19282">
    <property type="entry name" value="TETRASPANIN"/>
    <property type="match status" value="1"/>
</dbReference>
<feature type="transmembrane region" description="Helical" evidence="5">
    <location>
        <begin position="12"/>
        <end position="33"/>
    </location>
</feature>
<sequence>MTLPTTFSKIILVVLNLVFIAAGGVFIYIGVSVGGSQWSDILSSGTSTAVSTFGTLAIATGAGICAIACFGFFGALCRNKCLLTIYSIFVFLAMVLFIAAAVLAFGSASTANDWINKSFPAVQNENDVAEGFNQAYCYAQAGRLCTSASAKDALAVFLPNSAATITTVATQAGIDMTEATGVLGFCKNVQAKAGALASMLPAEYKKACDACQTVGDKYGNYKAIFSWADAKCPLNTKTSLFCGQFLMTNKQASVFTGAPYESCRPAVLDMWKSTSKNIAIGSTVLAVVALVVMFVACQAGKSPADEYSKA</sequence>
<evidence type="ECO:0000256" key="4">
    <source>
        <dbReference type="ARBA" id="ARBA00023136"/>
    </source>
</evidence>
<evidence type="ECO:0000256" key="1">
    <source>
        <dbReference type="ARBA" id="ARBA00004141"/>
    </source>
</evidence>
<organism evidence="7 8">
    <name type="scientific">Aphanomyces stellatus</name>
    <dbReference type="NCBI Taxonomy" id="120398"/>
    <lineage>
        <taxon>Eukaryota</taxon>
        <taxon>Sar</taxon>
        <taxon>Stramenopiles</taxon>
        <taxon>Oomycota</taxon>
        <taxon>Saprolegniomycetes</taxon>
        <taxon>Saprolegniales</taxon>
        <taxon>Verrucalvaceae</taxon>
        <taxon>Aphanomyces</taxon>
    </lineage>
</organism>
<dbReference type="Pfam" id="PF00335">
    <property type="entry name" value="Tetraspanin"/>
    <property type="match status" value="1"/>
</dbReference>
<dbReference type="PANTHER" id="PTHR19282:SF544">
    <property type="entry name" value="TETRASPANIN"/>
    <property type="match status" value="1"/>
</dbReference>
<evidence type="ECO:0000313" key="8">
    <source>
        <dbReference type="Proteomes" id="UP000332933"/>
    </source>
</evidence>
<feature type="transmembrane region" description="Helical" evidence="5">
    <location>
        <begin position="278"/>
        <end position="297"/>
    </location>
</feature>
<evidence type="ECO:0000256" key="5">
    <source>
        <dbReference type="SAM" id="Phobius"/>
    </source>
</evidence>
<keyword evidence="4 5" id="KW-0472">Membrane</keyword>